<sequence length="232" mass="24621">MKKLLLLSNSTGPTGYLGYALDAIAEHAKGVEEAVFVPYAGITRGWDEYEALVAGALAPIGLRVSSLHRSADPAQAVDAAQMVIVGGGNTFALTLHCRRLGLLPRIRRRVAAGMPYLGWSAGANLACPTICTTNDMPVVDPMGFDALDLIPFQINPHYTNALPEGIRGESRNQRLAEFTRANPAMPVLGLPEGNWLRVSGDAFALAGEAPSYWFSEGAEPRALVAGPLTLPA</sequence>
<evidence type="ECO:0000313" key="5">
    <source>
        <dbReference type="EMBL" id="QHI97695.1"/>
    </source>
</evidence>
<dbReference type="KEGG" id="xyk:GT347_06625"/>
<name>A0A857J4B2_9BURK</name>
<dbReference type="Pfam" id="PF03575">
    <property type="entry name" value="Peptidase_S51"/>
    <property type="match status" value="1"/>
</dbReference>
<dbReference type="EMBL" id="CP047650">
    <property type="protein sequence ID" value="QHI97695.1"/>
    <property type="molecule type" value="Genomic_DNA"/>
</dbReference>
<evidence type="ECO:0000313" key="6">
    <source>
        <dbReference type="Proteomes" id="UP000464787"/>
    </source>
</evidence>
<evidence type="ECO:0000256" key="1">
    <source>
        <dbReference type="ARBA" id="ARBA00006534"/>
    </source>
</evidence>
<dbReference type="GO" id="GO:0006508">
    <property type="term" value="P:proteolysis"/>
    <property type="evidence" value="ECO:0007669"/>
    <property type="project" value="UniProtKB-KW"/>
</dbReference>
<dbReference type="PANTHER" id="PTHR20842:SF0">
    <property type="entry name" value="ALPHA-ASPARTYL DIPEPTIDASE"/>
    <property type="match status" value="1"/>
</dbReference>
<reference evidence="5 6" key="1">
    <citation type="submission" date="2020-01" db="EMBL/GenBank/DDBJ databases">
        <title>Genome sequencing of strain KACC 21265.</title>
        <authorList>
            <person name="Heo J."/>
            <person name="Kim S.-J."/>
            <person name="Kim J.-S."/>
            <person name="Hong S.-B."/>
            <person name="Kwon S.-W."/>
        </authorList>
    </citation>
    <scope>NUCLEOTIDE SEQUENCE [LARGE SCALE GENOMIC DNA]</scope>
    <source>
        <strain evidence="5 6">KACC 21265</strain>
    </source>
</reference>
<dbReference type="AlphaFoldDB" id="A0A857J4B2"/>
<keyword evidence="5" id="KW-0224">Dipeptidase</keyword>
<evidence type="ECO:0000256" key="3">
    <source>
        <dbReference type="ARBA" id="ARBA00022801"/>
    </source>
</evidence>
<gene>
    <name evidence="5" type="primary">pepE</name>
    <name evidence="5" type="ORF">GT347_06625</name>
</gene>
<dbReference type="PANTHER" id="PTHR20842">
    <property type="entry name" value="PROTEASE S51 ALPHA-ASPARTYL DIPEPTIDASE"/>
    <property type="match status" value="1"/>
</dbReference>
<proteinExistence type="inferred from homology"/>
<dbReference type="EC" id="3.4.13.21" evidence="5"/>
<evidence type="ECO:0000256" key="4">
    <source>
        <dbReference type="ARBA" id="ARBA00022825"/>
    </source>
</evidence>
<keyword evidence="6" id="KW-1185">Reference proteome</keyword>
<keyword evidence="3 5" id="KW-0378">Hydrolase</keyword>
<dbReference type="SUPFAM" id="SSF52317">
    <property type="entry name" value="Class I glutamine amidotransferase-like"/>
    <property type="match status" value="1"/>
</dbReference>
<dbReference type="CDD" id="cd03146">
    <property type="entry name" value="GAT1_Peptidase_E"/>
    <property type="match status" value="1"/>
</dbReference>
<dbReference type="Proteomes" id="UP000464787">
    <property type="component" value="Chromosome"/>
</dbReference>
<keyword evidence="4" id="KW-0720">Serine protease</keyword>
<dbReference type="Gene3D" id="3.40.50.880">
    <property type="match status" value="1"/>
</dbReference>
<dbReference type="NCBIfam" id="NF003642">
    <property type="entry name" value="PRK05282.1"/>
    <property type="match status" value="1"/>
</dbReference>
<protein>
    <submittedName>
        <fullName evidence="5">Dipeptidase PepE</fullName>
        <ecNumber evidence="5">3.4.13.21</ecNumber>
    </submittedName>
</protein>
<dbReference type="GO" id="GO:0016805">
    <property type="term" value="F:dipeptidase activity"/>
    <property type="evidence" value="ECO:0007669"/>
    <property type="project" value="UniProtKB-KW"/>
</dbReference>
<dbReference type="RefSeq" id="WP_160551213.1">
    <property type="nucleotide sequence ID" value="NZ_CP047650.1"/>
</dbReference>
<organism evidence="5 6">
    <name type="scientific">Xylophilus rhododendri</name>
    <dbReference type="NCBI Taxonomy" id="2697032"/>
    <lineage>
        <taxon>Bacteria</taxon>
        <taxon>Pseudomonadati</taxon>
        <taxon>Pseudomonadota</taxon>
        <taxon>Betaproteobacteria</taxon>
        <taxon>Burkholderiales</taxon>
        <taxon>Xylophilus</taxon>
    </lineage>
</organism>
<dbReference type="InterPro" id="IPR005320">
    <property type="entry name" value="Peptidase_S51"/>
</dbReference>
<keyword evidence="2" id="KW-0645">Protease</keyword>
<accession>A0A857J4B2</accession>
<evidence type="ECO:0000256" key="2">
    <source>
        <dbReference type="ARBA" id="ARBA00022670"/>
    </source>
</evidence>
<dbReference type="InterPro" id="IPR029062">
    <property type="entry name" value="Class_I_gatase-like"/>
</dbReference>
<comment type="similarity">
    <text evidence="1">Belongs to the peptidase S51 family.</text>
</comment>
<dbReference type="GO" id="GO:0008236">
    <property type="term" value="F:serine-type peptidase activity"/>
    <property type="evidence" value="ECO:0007669"/>
    <property type="project" value="UniProtKB-KW"/>
</dbReference>